<protein>
    <recommendedName>
        <fullName evidence="4">Probable 2-phosphosulfolactate phosphatase</fullName>
        <ecNumber evidence="3">3.1.3.71</ecNumber>
    </recommendedName>
</protein>
<evidence type="ECO:0000256" key="1">
    <source>
        <dbReference type="ARBA" id="ARBA00001946"/>
    </source>
</evidence>
<evidence type="ECO:0000313" key="8">
    <source>
        <dbReference type="EMBL" id="RCK59734.1"/>
    </source>
</evidence>
<gene>
    <name evidence="8" type="ORF">DTO57_06060</name>
</gene>
<dbReference type="InterPro" id="IPR005238">
    <property type="entry name" value="ComB-like"/>
</dbReference>
<comment type="cofactor">
    <cofactor evidence="1">
        <name>Mg(2+)</name>
        <dbReference type="ChEBI" id="CHEBI:18420"/>
    </cofactor>
</comment>
<dbReference type="Gene3D" id="3.90.1560.10">
    <property type="entry name" value="ComB-like"/>
    <property type="match status" value="1"/>
</dbReference>
<dbReference type="EMBL" id="QORO01000002">
    <property type="protein sequence ID" value="RCK59734.1"/>
    <property type="molecule type" value="Genomic_DNA"/>
</dbReference>
<keyword evidence="6" id="KW-0460">Magnesium</keyword>
<sequence length="178" mass="18426">MTDSRSQSTYQVRLGWGEKALTQLASSGIVVVIDVLGSPEKLAASAAALPKKPTVFIGNLRNASATAQAVYDEQIARGGRTAINLVLAGDDGYFAVEDYLAAGAIADGISARGLDHSAPDVAVATEGFRPLKRALKHLISASASGLALAADGRRDEIKEAAALDADPDPIRVVIADED</sequence>
<comment type="caution">
    <text evidence="8">The sequence shown here is derived from an EMBL/GenBank/DDBJ whole genome shotgun (WGS) entry which is preliminary data.</text>
</comment>
<evidence type="ECO:0000256" key="2">
    <source>
        <dbReference type="ARBA" id="ARBA00009997"/>
    </source>
</evidence>
<dbReference type="RefSeq" id="WP_114117346.1">
    <property type="nucleotide sequence ID" value="NZ_BMHU01000003.1"/>
</dbReference>
<dbReference type="OrthoDB" id="8588453at2"/>
<proteinExistence type="inferred from homology"/>
<evidence type="ECO:0000256" key="7">
    <source>
        <dbReference type="ARBA" id="ARBA00033711"/>
    </source>
</evidence>
<comment type="catalytic activity">
    <reaction evidence="7">
        <text>(2R)-O-phospho-3-sulfolactate + H2O = (2R)-3-sulfolactate + phosphate</text>
        <dbReference type="Rhea" id="RHEA:23416"/>
        <dbReference type="ChEBI" id="CHEBI:15377"/>
        <dbReference type="ChEBI" id="CHEBI:15597"/>
        <dbReference type="ChEBI" id="CHEBI:43474"/>
        <dbReference type="ChEBI" id="CHEBI:58738"/>
        <dbReference type="EC" id="3.1.3.71"/>
    </reaction>
</comment>
<keyword evidence="5 8" id="KW-0378">Hydrolase</keyword>
<evidence type="ECO:0000256" key="4">
    <source>
        <dbReference type="ARBA" id="ARBA00021948"/>
    </source>
</evidence>
<dbReference type="Proteomes" id="UP000253508">
    <property type="component" value="Unassembled WGS sequence"/>
</dbReference>
<dbReference type="Pfam" id="PF04029">
    <property type="entry name" value="2-ph_phosp"/>
    <property type="match status" value="1"/>
</dbReference>
<reference evidence="8 9" key="1">
    <citation type="submission" date="2018-07" db="EMBL/GenBank/DDBJ databases">
        <title>Microbacterium endoborsara sp. nov., a novel actinobacterium isolated from Borszczowia aralocaspica.</title>
        <authorList>
            <person name="An D."/>
        </authorList>
    </citation>
    <scope>NUCLEOTIDE SEQUENCE [LARGE SCALE GENOMIC DNA]</scope>
    <source>
        <strain evidence="8 9">C1.15228</strain>
    </source>
</reference>
<dbReference type="GO" id="GO:0050545">
    <property type="term" value="F:sulfopyruvate decarboxylase activity"/>
    <property type="evidence" value="ECO:0007669"/>
    <property type="project" value="TreeGrafter"/>
</dbReference>
<dbReference type="AlphaFoldDB" id="A0A367Y1K1"/>
<name>A0A367Y1K1_9MICO</name>
<dbReference type="GO" id="GO:0000287">
    <property type="term" value="F:magnesium ion binding"/>
    <property type="evidence" value="ECO:0007669"/>
    <property type="project" value="InterPro"/>
</dbReference>
<comment type="similarity">
    <text evidence="2">Belongs to the ComB family.</text>
</comment>
<dbReference type="PANTHER" id="PTHR37311:SF1">
    <property type="entry name" value="2-PHOSPHOSULFOLACTATE PHOSPHATASE-RELATED"/>
    <property type="match status" value="1"/>
</dbReference>
<organism evidence="8 9">
    <name type="scientific">Microbacterium sorbitolivorans</name>
    <dbReference type="NCBI Taxonomy" id="1867410"/>
    <lineage>
        <taxon>Bacteria</taxon>
        <taxon>Bacillati</taxon>
        <taxon>Actinomycetota</taxon>
        <taxon>Actinomycetes</taxon>
        <taxon>Micrococcales</taxon>
        <taxon>Microbacteriaceae</taxon>
        <taxon>Microbacterium</taxon>
    </lineage>
</organism>
<evidence type="ECO:0000256" key="6">
    <source>
        <dbReference type="ARBA" id="ARBA00022842"/>
    </source>
</evidence>
<dbReference type="InterPro" id="IPR036702">
    <property type="entry name" value="ComB-like_sf"/>
</dbReference>
<dbReference type="PANTHER" id="PTHR37311">
    <property type="entry name" value="2-PHOSPHOSULFOLACTATE PHOSPHATASE-RELATED"/>
    <property type="match status" value="1"/>
</dbReference>
<accession>A0A367Y1K1</accession>
<evidence type="ECO:0000313" key="9">
    <source>
        <dbReference type="Proteomes" id="UP000253508"/>
    </source>
</evidence>
<dbReference type="SUPFAM" id="SSF142823">
    <property type="entry name" value="ComB-like"/>
    <property type="match status" value="1"/>
</dbReference>
<evidence type="ECO:0000256" key="3">
    <source>
        <dbReference type="ARBA" id="ARBA00012953"/>
    </source>
</evidence>
<evidence type="ECO:0000256" key="5">
    <source>
        <dbReference type="ARBA" id="ARBA00022801"/>
    </source>
</evidence>
<keyword evidence="9" id="KW-1185">Reference proteome</keyword>
<dbReference type="GO" id="GO:0050532">
    <property type="term" value="F:2-phosphosulfolactate phosphatase activity"/>
    <property type="evidence" value="ECO:0007669"/>
    <property type="project" value="UniProtKB-EC"/>
</dbReference>
<dbReference type="EC" id="3.1.3.71" evidence="3"/>